<dbReference type="SUPFAM" id="SSF52540">
    <property type="entry name" value="P-loop containing nucleoside triphosphate hydrolases"/>
    <property type="match status" value="1"/>
</dbReference>
<dbReference type="PANTHER" id="PTHR47963:SF8">
    <property type="entry name" value="ATP-DEPENDENT RNA HELICASE DEAD"/>
    <property type="match status" value="1"/>
</dbReference>
<feature type="compositionally biased region" description="Basic and acidic residues" evidence="8">
    <location>
        <begin position="47"/>
        <end position="60"/>
    </location>
</feature>
<accession>A0AAD5TQL4</accession>
<keyword evidence="4" id="KW-0378">Hydrolase</keyword>
<dbReference type="CDD" id="cd18787">
    <property type="entry name" value="SF2_C_DEAD"/>
    <property type="match status" value="1"/>
</dbReference>
<evidence type="ECO:0000256" key="6">
    <source>
        <dbReference type="ARBA" id="ARBA00022840"/>
    </source>
</evidence>
<dbReference type="GO" id="GO:0003724">
    <property type="term" value="F:RNA helicase activity"/>
    <property type="evidence" value="ECO:0007669"/>
    <property type="project" value="UniProtKB-EC"/>
</dbReference>
<dbReference type="PANTHER" id="PTHR47963">
    <property type="entry name" value="DEAD-BOX ATP-DEPENDENT RNA HELICASE 47, MITOCHONDRIAL"/>
    <property type="match status" value="1"/>
</dbReference>
<dbReference type="EMBL" id="JADGJQ010000004">
    <property type="protein sequence ID" value="KAJ3184314.1"/>
    <property type="molecule type" value="Genomic_DNA"/>
</dbReference>
<evidence type="ECO:0000313" key="12">
    <source>
        <dbReference type="Proteomes" id="UP001212152"/>
    </source>
</evidence>
<dbReference type="InterPro" id="IPR014001">
    <property type="entry name" value="Helicase_ATP-bd"/>
</dbReference>
<feature type="compositionally biased region" description="Gly residues" evidence="8">
    <location>
        <begin position="708"/>
        <end position="776"/>
    </location>
</feature>
<evidence type="ECO:0000259" key="9">
    <source>
        <dbReference type="PROSITE" id="PS51192"/>
    </source>
</evidence>
<dbReference type="InterPro" id="IPR035979">
    <property type="entry name" value="RBD_domain_sf"/>
</dbReference>
<comment type="caution">
    <text evidence="11">The sequence shown here is derived from an EMBL/GenBank/DDBJ whole genome shotgun (WGS) entry which is preliminary data.</text>
</comment>
<keyword evidence="3" id="KW-0547">Nucleotide-binding</keyword>
<keyword evidence="6" id="KW-0067">ATP-binding</keyword>
<dbReference type="GO" id="GO:0016787">
    <property type="term" value="F:hydrolase activity"/>
    <property type="evidence" value="ECO:0007669"/>
    <property type="project" value="UniProtKB-KW"/>
</dbReference>
<dbReference type="InterPro" id="IPR044742">
    <property type="entry name" value="DEAD/DEAH_RhlB"/>
</dbReference>
<dbReference type="PROSITE" id="PS51194">
    <property type="entry name" value="HELICASE_CTER"/>
    <property type="match status" value="1"/>
</dbReference>
<dbReference type="Gene3D" id="3.30.70.2280">
    <property type="match status" value="1"/>
</dbReference>
<dbReference type="AlphaFoldDB" id="A0AAD5TQL4"/>
<dbReference type="InterPro" id="IPR012562">
    <property type="entry name" value="GUCT"/>
</dbReference>
<keyword evidence="5" id="KW-0347">Helicase</keyword>
<organism evidence="11 12">
    <name type="scientific">Geranomyces variabilis</name>
    <dbReference type="NCBI Taxonomy" id="109894"/>
    <lineage>
        <taxon>Eukaryota</taxon>
        <taxon>Fungi</taxon>
        <taxon>Fungi incertae sedis</taxon>
        <taxon>Chytridiomycota</taxon>
        <taxon>Chytridiomycota incertae sedis</taxon>
        <taxon>Chytridiomycetes</taxon>
        <taxon>Spizellomycetales</taxon>
        <taxon>Powellomycetaceae</taxon>
        <taxon>Geranomyces</taxon>
    </lineage>
</organism>
<sequence length="776" mass="83730">MTEKDEKSPKKEKKERTPEEAEAKKERKAAKKAKKEGSATPPSEGTDSPKTKKEKKDKESKRKRSSDEDTSSSQSTPADSPAKKAKKEHEDTESKRKRSSDDENQEPATAAKEPIRTLPKRIRQANGTAVPVDHDDTPPTAEDEIPVEFRLSSHDLSKSTLTALRARGVTQLFPIQAACLKPIVEGQDLLGRARTGTGKTLAFSIPMIEVLNKLRKANPGGFTKRGRYPSVLIMAPTRELAMQVHREFQGIADTLASVCVYGGAPYDPQTYAMTEGVDVIVGTPGRIIDHIDRGNLKLANLRFLVMDEADQMLDIGFAEAMEQVLQAVTQQKAADAANAPKHQTLLFSATLPDWISKAVSKYMRPNKITVDMVGKQKHKTSELVRHLALQCRWQNRADVVGDIIAVYGKGGKARTIIFVETKKECDELVLNSKIQNFGAQVIHGDVQQAQRESTMQGFRDSKFRVLIATNVAARGIDIPDVAVVINAEPTTDVDSYVHRSGRTGRAGKTGGVCITFYKPDQELLLTNIARRAGVEFEKVGAPQPGEIVAARAADTLDVMQAVHPAALAYFTSTASDILAAFDSDPVKALGAALAVVCNTTQPLPPRSLLSANEGFHTMLFRLETAVRNVGYIRSIVQKSFPELTYDDTYNWRMCKDMMGAVVDIKSDKVEVLEGNYLKIAGSKWLNGRGVTLEIASELPELEENRSYGSGGYGGGGRGGYEQTGGRGGFSRGGGRGGYGGGGRGGGGGGRGGGFAPRGRGGSGGRGGGRGSFRGGR</sequence>
<proteinExistence type="inferred from homology"/>
<dbReference type="Proteomes" id="UP001212152">
    <property type="component" value="Unassembled WGS sequence"/>
</dbReference>
<dbReference type="InterPro" id="IPR059027">
    <property type="entry name" value="DD_DDX21-DDX50"/>
</dbReference>
<dbReference type="SMART" id="SM00490">
    <property type="entry name" value="HELICc"/>
    <property type="match status" value="1"/>
</dbReference>
<dbReference type="InterPro" id="IPR011545">
    <property type="entry name" value="DEAD/DEAH_box_helicase_dom"/>
</dbReference>
<dbReference type="InterPro" id="IPR027417">
    <property type="entry name" value="P-loop_NTPase"/>
</dbReference>
<dbReference type="CDD" id="cd12937">
    <property type="entry name" value="GUCT_RH7_like"/>
    <property type="match status" value="1"/>
</dbReference>
<evidence type="ECO:0000256" key="7">
    <source>
        <dbReference type="ARBA" id="ARBA00022884"/>
    </source>
</evidence>
<evidence type="ECO:0000256" key="2">
    <source>
        <dbReference type="ARBA" id="ARBA00012552"/>
    </source>
</evidence>
<reference evidence="11" key="1">
    <citation type="submission" date="2020-05" db="EMBL/GenBank/DDBJ databases">
        <title>Phylogenomic resolution of chytrid fungi.</title>
        <authorList>
            <person name="Stajich J.E."/>
            <person name="Amses K."/>
            <person name="Simmons R."/>
            <person name="Seto K."/>
            <person name="Myers J."/>
            <person name="Bonds A."/>
            <person name="Quandt C.A."/>
            <person name="Barry K."/>
            <person name="Liu P."/>
            <person name="Grigoriev I."/>
            <person name="Longcore J.E."/>
            <person name="James T.Y."/>
        </authorList>
    </citation>
    <scope>NUCLEOTIDE SEQUENCE</scope>
    <source>
        <strain evidence="11">JEL0379</strain>
    </source>
</reference>
<dbReference type="InterPro" id="IPR001650">
    <property type="entry name" value="Helicase_C-like"/>
</dbReference>
<feature type="region of interest" description="Disordered" evidence="8">
    <location>
        <begin position="703"/>
        <end position="776"/>
    </location>
</feature>
<dbReference type="InterPro" id="IPR050547">
    <property type="entry name" value="DEAD_box_RNA_helicases"/>
</dbReference>
<dbReference type="SMART" id="SM00487">
    <property type="entry name" value="DEXDc"/>
    <property type="match status" value="1"/>
</dbReference>
<feature type="domain" description="Helicase C-terminal" evidence="10">
    <location>
        <begin position="402"/>
        <end position="547"/>
    </location>
</feature>
<dbReference type="Pfam" id="PF00271">
    <property type="entry name" value="Helicase_C"/>
    <property type="match status" value="1"/>
</dbReference>
<comment type="similarity">
    <text evidence="1">Belongs to the DEAD box helicase family. DDX21/DDX50 subfamily.</text>
</comment>
<dbReference type="CDD" id="cd00268">
    <property type="entry name" value="DEADc"/>
    <property type="match status" value="1"/>
</dbReference>
<name>A0AAD5TQL4_9FUNG</name>
<feature type="compositionally biased region" description="Basic and acidic residues" evidence="8">
    <location>
        <begin position="1"/>
        <end position="25"/>
    </location>
</feature>
<keyword evidence="12" id="KW-1185">Reference proteome</keyword>
<evidence type="ECO:0000256" key="8">
    <source>
        <dbReference type="SAM" id="MobiDB-lite"/>
    </source>
</evidence>
<evidence type="ECO:0000313" key="11">
    <source>
        <dbReference type="EMBL" id="KAJ3184314.1"/>
    </source>
</evidence>
<keyword evidence="7" id="KW-0694">RNA-binding</keyword>
<dbReference type="SUPFAM" id="SSF54928">
    <property type="entry name" value="RNA-binding domain, RBD"/>
    <property type="match status" value="1"/>
</dbReference>
<dbReference type="Pfam" id="PF00270">
    <property type="entry name" value="DEAD"/>
    <property type="match status" value="1"/>
</dbReference>
<dbReference type="GO" id="GO:0003723">
    <property type="term" value="F:RNA binding"/>
    <property type="evidence" value="ECO:0007669"/>
    <property type="project" value="UniProtKB-KW"/>
</dbReference>
<dbReference type="Gene3D" id="3.40.50.300">
    <property type="entry name" value="P-loop containing nucleotide triphosphate hydrolases"/>
    <property type="match status" value="2"/>
</dbReference>
<dbReference type="Pfam" id="PF08152">
    <property type="entry name" value="GUCT"/>
    <property type="match status" value="1"/>
</dbReference>
<evidence type="ECO:0000256" key="1">
    <source>
        <dbReference type="ARBA" id="ARBA00006517"/>
    </source>
</evidence>
<dbReference type="GO" id="GO:0005524">
    <property type="term" value="F:ATP binding"/>
    <property type="evidence" value="ECO:0007669"/>
    <property type="project" value="UniProtKB-KW"/>
</dbReference>
<evidence type="ECO:0000256" key="3">
    <source>
        <dbReference type="ARBA" id="ARBA00022741"/>
    </source>
</evidence>
<dbReference type="PROSITE" id="PS51192">
    <property type="entry name" value="HELICASE_ATP_BIND_1"/>
    <property type="match status" value="1"/>
</dbReference>
<feature type="region of interest" description="Disordered" evidence="8">
    <location>
        <begin position="1"/>
        <end position="139"/>
    </location>
</feature>
<evidence type="ECO:0000256" key="5">
    <source>
        <dbReference type="ARBA" id="ARBA00022806"/>
    </source>
</evidence>
<gene>
    <name evidence="11" type="ORF">HDU87_005162</name>
</gene>
<evidence type="ECO:0000256" key="4">
    <source>
        <dbReference type="ARBA" id="ARBA00022801"/>
    </source>
</evidence>
<protein>
    <recommendedName>
        <fullName evidence="2">RNA helicase</fullName>
        <ecNumber evidence="2">3.6.4.13</ecNumber>
    </recommendedName>
</protein>
<dbReference type="Pfam" id="PF26142">
    <property type="entry name" value="DD_DDX21-DDX50"/>
    <property type="match status" value="1"/>
</dbReference>
<evidence type="ECO:0000259" key="10">
    <source>
        <dbReference type="PROSITE" id="PS51194"/>
    </source>
</evidence>
<feature type="domain" description="Helicase ATP-binding" evidence="9">
    <location>
        <begin position="180"/>
        <end position="369"/>
    </location>
</feature>
<dbReference type="EC" id="3.6.4.13" evidence="2"/>